<gene>
    <name evidence="4" type="ordered locus">Xcel_0831</name>
</gene>
<dbReference type="EMBL" id="CP001821">
    <property type="protein sequence ID" value="ACZ29866.1"/>
    <property type="molecule type" value="Genomic_DNA"/>
</dbReference>
<feature type="domain" description="Aspartate/ornithine carbamoyltransferase Asp/Orn-binding" evidence="2">
    <location>
        <begin position="138"/>
        <end position="240"/>
    </location>
</feature>
<dbReference type="KEGG" id="xce:Xcel_0831"/>
<protein>
    <submittedName>
        <fullName evidence="4">Aspartate/ornithine carbamoyltransferase carbamoyl-P binding domain protein</fullName>
    </submittedName>
</protein>
<keyword evidence="1" id="KW-0808">Transferase</keyword>
<dbReference type="GO" id="GO:0019240">
    <property type="term" value="P:citrulline biosynthetic process"/>
    <property type="evidence" value="ECO:0007669"/>
    <property type="project" value="TreeGrafter"/>
</dbReference>
<dbReference type="PRINTS" id="PR00102">
    <property type="entry name" value="OTCASE"/>
</dbReference>
<evidence type="ECO:0000259" key="3">
    <source>
        <dbReference type="Pfam" id="PF02729"/>
    </source>
</evidence>
<dbReference type="PANTHER" id="PTHR45753:SF3">
    <property type="entry name" value="ORNITHINE TRANSCARBAMYLASE, MITOCHONDRIAL"/>
    <property type="match status" value="1"/>
</dbReference>
<dbReference type="STRING" id="446471.Xcel_0831"/>
<dbReference type="InterPro" id="IPR006131">
    <property type="entry name" value="Asp_carbamoyltransf_Asp/Orn-bd"/>
</dbReference>
<dbReference type="AlphaFoldDB" id="D1BY23"/>
<dbReference type="PANTHER" id="PTHR45753">
    <property type="entry name" value="ORNITHINE CARBAMOYLTRANSFERASE, MITOCHONDRIAL"/>
    <property type="match status" value="1"/>
</dbReference>
<evidence type="ECO:0000313" key="4">
    <source>
        <dbReference type="EMBL" id="ACZ29866.1"/>
    </source>
</evidence>
<evidence type="ECO:0000313" key="5">
    <source>
        <dbReference type="Proteomes" id="UP000002255"/>
    </source>
</evidence>
<feature type="domain" description="Aspartate/ornithine carbamoyltransferase carbamoyl-P binding" evidence="3">
    <location>
        <begin position="3"/>
        <end position="129"/>
    </location>
</feature>
<dbReference type="Proteomes" id="UP000002255">
    <property type="component" value="Chromosome"/>
</dbReference>
<dbReference type="GO" id="GO:0016597">
    <property type="term" value="F:amino acid binding"/>
    <property type="evidence" value="ECO:0007669"/>
    <property type="project" value="InterPro"/>
</dbReference>
<evidence type="ECO:0000259" key="2">
    <source>
        <dbReference type="Pfam" id="PF00185"/>
    </source>
</evidence>
<accession>D1BY23</accession>
<dbReference type="InterPro" id="IPR036901">
    <property type="entry name" value="Asp/Orn_carbamoylTrfase_sf"/>
</dbReference>
<proteinExistence type="predicted"/>
<dbReference type="HOGENOM" id="CLU_043846_3_2_11"/>
<dbReference type="InterPro" id="IPR006132">
    <property type="entry name" value="Asp/Orn_carbamoyltranf_P-bd"/>
</dbReference>
<keyword evidence="5" id="KW-1185">Reference proteome</keyword>
<reference evidence="5" key="1">
    <citation type="submission" date="2009-11" db="EMBL/GenBank/DDBJ databases">
        <title>The complete chromosome of Xylanimonas cellulosilytica DSM 15894.</title>
        <authorList>
            <consortium name="US DOE Joint Genome Institute (JGI-PGF)"/>
            <person name="Lucas S."/>
            <person name="Copeland A."/>
            <person name="Lapidus A."/>
            <person name="Glavina del Rio T."/>
            <person name="Dalin E."/>
            <person name="Tice H."/>
            <person name="Bruce D."/>
            <person name="Goodwin L."/>
            <person name="Pitluck S."/>
            <person name="Kyrpides N."/>
            <person name="Mavromatis K."/>
            <person name="Ivanova N."/>
            <person name="Mikhailova N."/>
            <person name="Foster B."/>
            <person name="Clum A."/>
            <person name="Brettin T."/>
            <person name="Detter J.C."/>
            <person name="Han C."/>
            <person name="Larimer F."/>
            <person name="Land M."/>
            <person name="Hauser L."/>
            <person name="Markowitz V."/>
            <person name="Cheng J.F."/>
            <person name="Hugenholtz P."/>
            <person name="Woyke T."/>
            <person name="Wu D."/>
            <person name="Gehrich-Schroeter G."/>
            <person name="Schneider S."/>
            <person name="Pukall S.R."/>
            <person name="Klenk H.P."/>
            <person name="Eisen J.A."/>
        </authorList>
    </citation>
    <scope>NUCLEOTIDE SEQUENCE [LARGE SCALE GENOMIC DNA]</scope>
    <source>
        <strain evidence="5">DSM 15894 / CECT 5975 / LMG 20990 / XIL07</strain>
    </source>
</reference>
<dbReference type="SUPFAM" id="SSF53671">
    <property type="entry name" value="Aspartate/ornithine carbamoyltransferase"/>
    <property type="match status" value="1"/>
</dbReference>
<dbReference type="Pfam" id="PF00185">
    <property type="entry name" value="OTCace"/>
    <property type="match status" value="1"/>
</dbReference>
<dbReference type="eggNOG" id="COG0078">
    <property type="taxonomic scope" value="Bacteria"/>
</dbReference>
<organism evidence="4 5">
    <name type="scientific">Xylanimonas cellulosilytica (strain DSM 15894 / JCM 12276 / CECT 5975 / KCTC 9989 / LMG 20990 / NBRC 107835 / XIL07)</name>
    <dbReference type="NCBI Taxonomy" id="446471"/>
    <lineage>
        <taxon>Bacteria</taxon>
        <taxon>Bacillati</taxon>
        <taxon>Actinomycetota</taxon>
        <taxon>Actinomycetes</taxon>
        <taxon>Micrococcales</taxon>
        <taxon>Promicromonosporaceae</taxon>
        <taxon>Xylanimonas</taxon>
    </lineage>
</organism>
<sequence>MRLDAWAAEDVAAVFALADAFRAGAGPRADGCAAMFFPSSSLGTRVTFERGAQLMGLQPVLFPPETLDKPEAAEDVVGYLSNWADLMVVRHRDIAVLDRLAATDGLPVVNAMTDVNHPCEVLSDVYTLAQSRDITSAKFVFVGADGNIARAWHEIARVLGLDLTQCGPAELTTPGARVVEDPQVALRDADVVLTDGVGRHAEALAPYQVTAELMALARPGAVLNPCPPFTRGREVSADAVAPGGPFVGYGFKVSLLPVQQAVMAYCLGLG</sequence>
<dbReference type="Pfam" id="PF02729">
    <property type="entry name" value="OTCace_N"/>
    <property type="match status" value="1"/>
</dbReference>
<evidence type="ECO:0000256" key="1">
    <source>
        <dbReference type="ARBA" id="ARBA00022679"/>
    </source>
</evidence>
<dbReference type="RefSeq" id="WP_012877608.1">
    <property type="nucleotide sequence ID" value="NC_013530.1"/>
</dbReference>
<dbReference type="InterPro" id="IPR002292">
    <property type="entry name" value="Orn/put_carbamltrans"/>
</dbReference>
<dbReference type="Gene3D" id="3.40.50.1370">
    <property type="entry name" value="Aspartate/ornithine carbamoyltransferase"/>
    <property type="match status" value="2"/>
</dbReference>
<dbReference type="GO" id="GO:0042450">
    <property type="term" value="P:L-arginine biosynthetic process via ornithine"/>
    <property type="evidence" value="ECO:0007669"/>
    <property type="project" value="TreeGrafter"/>
</dbReference>
<dbReference type="GO" id="GO:0004585">
    <property type="term" value="F:ornithine carbamoyltransferase activity"/>
    <property type="evidence" value="ECO:0007669"/>
    <property type="project" value="TreeGrafter"/>
</dbReference>
<name>D1BY23_XYLCX</name>
<reference evidence="4 5" key="2">
    <citation type="journal article" date="2010" name="Stand. Genomic Sci.">
        <title>Complete genome sequence of Xylanimonas cellulosilytica type strain (XIL07).</title>
        <authorList>
            <person name="Foster B."/>
            <person name="Pukall R."/>
            <person name="Abt B."/>
            <person name="Nolan M."/>
            <person name="Glavina Del Rio T."/>
            <person name="Chen F."/>
            <person name="Lucas S."/>
            <person name="Tice H."/>
            <person name="Pitluck S."/>
            <person name="Cheng J.-F."/>
            <person name="Chertkov O."/>
            <person name="Brettin T."/>
            <person name="Han C."/>
            <person name="Detter J.C."/>
            <person name="Bruce D."/>
            <person name="Goodwin L."/>
            <person name="Ivanova N."/>
            <person name="Mavromatis K."/>
            <person name="Pati A."/>
            <person name="Mikhailova N."/>
            <person name="Chen A."/>
            <person name="Palaniappan K."/>
            <person name="Land M."/>
            <person name="Hauser L."/>
            <person name="Chang Y.-J."/>
            <person name="Jeffries C.D."/>
            <person name="Chain P."/>
            <person name="Rohde M."/>
            <person name="Goeker M."/>
            <person name="Bristow J."/>
            <person name="Eisen J.A."/>
            <person name="Markowitz V."/>
            <person name="Hugenholtz P."/>
            <person name="Kyrpides N.C."/>
            <person name="Klenk H.-P."/>
            <person name="Lapidus A."/>
        </authorList>
    </citation>
    <scope>NUCLEOTIDE SEQUENCE [LARGE SCALE GENOMIC DNA]</scope>
    <source>
        <strain evidence="5">DSM 15894 / CECT 5975 / LMG 20990 / XIL07</strain>
    </source>
</reference>